<feature type="region of interest" description="Disordered" evidence="2">
    <location>
        <begin position="554"/>
        <end position="594"/>
    </location>
</feature>
<dbReference type="GO" id="GO:0042593">
    <property type="term" value="P:glucose homeostasis"/>
    <property type="evidence" value="ECO:0007669"/>
    <property type="project" value="TreeGrafter"/>
</dbReference>
<dbReference type="Pfam" id="PF11470">
    <property type="entry name" value="TUG-UBL1"/>
    <property type="match status" value="1"/>
</dbReference>
<dbReference type="AlphaFoldDB" id="A0A3P6UF10"/>
<dbReference type="CDD" id="cd17075">
    <property type="entry name" value="UBX1_UBXN9"/>
    <property type="match status" value="1"/>
</dbReference>
<sequence>MNRVTVICPNSHHCVVKVTPSTQLRKILEEACLKQGFDISTHRLRHQSRMLDLALPLRLTNLPNNATVEMVQSTDVDARVPVQIHIALQLPDGSRLMGEFLSKTSLLDVLHGFSQKAAQDLIKCTGGQIPCCAYMNKEYRGEAELKLTTLEAMGITGGRCLIRYFPVRMSQDEISKLENRLAEECERKKKLEKVYEKRKMENERRIQLENEREEVFERELKVKNEVEAARLLERNQEASRNIEIARHTTRSGGPSQDAMEHIGSENYPQPSSRLTQLQSILNQVNTSLTTNRVDFLGDQLIGENGRIRISDFQAPAQAESNHGSSNICNPSAPSSETSYLAVEKCNRMPVIIKQDLELIESVGDAVDKQNDIDDQFFELTVNDVKSIRRDLRAEAGMLEQRALLPKTYLTEKNKRRKEESYKHTIVRFICADKTVIQAQFISREPGYPYKLLLSRAVSRLFEFVAESSKNSAVKFDLFLANQRLSPTVLKNLIEVNVAPKSSLYIRFHSPEKAFTDHFMRDKFCEVPMSEADELSRKWLSVNSVYEPYVPKVISAEGGKPPNGKRQLDSMENDAGPSRMKQRPLENLPRWFKRP</sequence>
<reference evidence="4 5" key="1">
    <citation type="submission" date="2018-08" db="EMBL/GenBank/DDBJ databases">
        <authorList>
            <person name="Laetsch R D."/>
            <person name="Stevens L."/>
            <person name="Kumar S."/>
            <person name="Blaxter L. M."/>
        </authorList>
    </citation>
    <scope>NUCLEOTIDE SEQUENCE [LARGE SCALE GENOMIC DNA]</scope>
</reference>
<dbReference type="PANTHER" id="PTHR46467">
    <property type="entry name" value="TETHER CONTAINING UBX DOMAIN FOR GLUT4"/>
    <property type="match status" value="1"/>
</dbReference>
<evidence type="ECO:0000313" key="4">
    <source>
        <dbReference type="EMBL" id="VDK75741.1"/>
    </source>
</evidence>
<evidence type="ECO:0000256" key="2">
    <source>
        <dbReference type="SAM" id="MobiDB-lite"/>
    </source>
</evidence>
<dbReference type="EMBL" id="UYRX01000154">
    <property type="protein sequence ID" value="VDK75741.1"/>
    <property type="molecule type" value="Genomic_DNA"/>
</dbReference>
<dbReference type="Gene3D" id="3.10.20.90">
    <property type="entry name" value="Phosphatidylinositol 3-kinase Catalytic Subunit, Chain A, domain 1"/>
    <property type="match status" value="1"/>
</dbReference>
<feature type="domain" description="TUG ubiquitin-like" evidence="3">
    <location>
        <begin position="7"/>
        <end position="70"/>
    </location>
</feature>
<dbReference type="InterPro" id="IPR021569">
    <property type="entry name" value="TUG-UBL1"/>
</dbReference>
<feature type="coiled-coil region" evidence="1">
    <location>
        <begin position="167"/>
        <end position="248"/>
    </location>
</feature>
<proteinExistence type="predicted"/>
<dbReference type="GO" id="GO:0012506">
    <property type="term" value="C:vesicle membrane"/>
    <property type="evidence" value="ECO:0007669"/>
    <property type="project" value="TreeGrafter"/>
</dbReference>
<dbReference type="InterPro" id="IPR029071">
    <property type="entry name" value="Ubiquitin-like_domsf"/>
</dbReference>
<dbReference type="GO" id="GO:0006886">
    <property type="term" value="P:intracellular protein transport"/>
    <property type="evidence" value="ECO:0007669"/>
    <property type="project" value="TreeGrafter"/>
</dbReference>
<keyword evidence="1" id="KW-0175">Coiled coil</keyword>
<accession>A0A3P6UF10</accession>
<name>A0A3P6UF10_LITSI</name>
<evidence type="ECO:0000313" key="5">
    <source>
        <dbReference type="Proteomes" id="UP000277928"/>
    </source>
</evidence>
<dbReference type="GO" id="GO:0005737">
    <property type="term" value="C:cytoplasm"/>
    <property type="evidence" value="ECO:0007669"/>
    <property type="project" value="TreeGrafter"/>
</dbReference>
<dbReference type="Proteomes" id="UP000277928">
    <property type="component" value="Unassembled WGS sequence"/>
</dbReference>
<dbReference type="STRING" id="42156.A0A3P6UF10"/>
<dbReference type="OrthoDB" id="440781at2759"/>
<dbReference type="GO" id="GO:0005634">
    <property type="term" value="C:nucleus"/>
    <property type="evidence" value="ECO:0007669"/>
    <property type="project" value="TreeGrafter"/>
</dbReference>
<evidence type="ECO:0000256" key="1">
    <source>
        <dbReference type="SAM" id="Coils"/>
    </source>
</evidence>
<dbReference type="SUPFAM" id="SSF54236">
    <property type="entry name" value="Ubiquitin-like"/>
    <property type="match status" value="1"/>
</dbReference>
<protein>
    <recommendedName>
        <fullName evidence="3">TUG ubiquitin-like domain-containing protein</fullName>
    </recommendedName>
</protein>
<keyword evidence="5" id="KW-1185">Reference proteome</keyword>
<dbReference type="InterPro" id="IPR059238">
    <property type="entry name" value="UBX1_UBXN9"/>
</dbReference>
<dbReference type="OMA" id="ICPNSRR"/>
<evidence type="ECO:0000259" key="3">
    <source>
        <dbReference type="Pfam" id="PF11470"/>
    </source>
</evidence>
<organism evidence="4 5">
    <name type="scientific">Litomosoides sigmodontis</name>
    <name type="common">Filarial nematode worm</name>
    <dbReference type="NCBI Taxonomy" id="42156"/>
    <lineage>
        <taxon>Eukaryota</taxon>
        <taxon>Metazoa</taxon>
        <taxon>Ecdysozoa</taxon>
        <taxon>Nematoda</taxon>
        <taxon>Chromadorea</taxon>
        <taxon>Rhabditida</taxon>
        <taxon>Spirurina</taxon>
        <taxon>Spiruromorpha</taxon>
        <taxon>Filarioidea</taxon>
        <taxon>Onchocercidae</taxon>
        <taxon>Litomosoides</taxon>
    </lineage>
</organism>
<dbReference type="CDD" id="cd16105">
    <property type="entry name" value="Ubl_ASPSCR1_like"/>
    <property type="match status" value="1"/>
</dbReference>
<dbReference type="PANTHER" id="PTHR46467:SF1">
    <property type="entry name" value="TETHER CONTAINING UBX DOMAIN FOR GLUT4"/>
    <property type="match status" value="1"/>
</dbReference>
<gene>
    <name evidence="4" type="ORF">NLS_LOCUS3043</name>
</gene>